<organism evidence="2 3">
    <name type="scientific">Acinetobacter thutiue</name>
    <dbReference type="NCBI Taxonomy" id="2998078"/>
    <lineage>
        <taxon>Bacteria</taxon>
        <taxon>Pseudomonadati</taxon>
        <taxon>Pseudomonadota</taxon>
        <taxon>Gammaproteobacteria</taxon>
        <taxon>Moraxellales</taxon>
        <taxon>Moraxellaceae</taxon>
        <taxon>Acinetobacter</taxon>
    </lineage>
</organism>
<name>A0ABT7WRV0_9GAMM</name>
<dbReference type="EMBL" id="JAUDZE010000008">
    <property type="protein sequence ID" value="MDN0015414.1"/>
    <property type="molecule type" value="Genomic_DNA"/>
</dbReference>
<comment type="caution">
    <text evidence="2">The sequence shown here is derived from an EMBL/GenBank/DDBJ whole genome shotgun (WGS) entry which is preliminary data.</text>
</comment>
<dbReference type="RefSeq" id="WP_267981700.1">
    <property type="nucleotide sequence ID" value="NZ_JAPQKF010000008.1"/>
</dbReference>
<accession>A0ABT7WRV0</accession>
<sequence>MNKHVKPFLQGSVIMACLFSATHVHADLNRVMALINDPSQAPEIRRCQGKANCNAFVAISKEWQVIPKGDPLRYFIYSNDMQGLIHEGQGKNLKNQRLREIDELPFYLFDQSAENPNDYWLYLKGLVVLQYIERTQPDFK</sequence>
<proteinExistence type="predicted"/>
<feature type="chain" id="PRO_5045958942" evidence="1">
    <location>
        <begin position="27"/>
        <end position="140"/>
    </location>
</feature>
<feature type="signal peptide" evidence="1">
    <location>
        <begin position="1"/>
        <end position="26"/>
    </location>
</feature>
<dbReference type="Proteomes" id="UP001168524">
    <property type="component" value="Unassembled WGS sequence"/>
</dbReference>
<protein>
    <submittedName>
        <fullName evidence="2">Uncharacterized protein</fullName>
    </submittedName>
</protein>
<reference evidence="2" key="1">
    <citation type="submission" date="2023-06" db="EMBL/GenBank/DDBJ databases">
        <title>Two novel species of Acinetobacter isolated from motorbike repairing workshop in Vietnam.</title>
        <authorList>
            <person name="Le N.T.T."/>
        </authorList>
    </citation>
    <scope>NUCLEOTIDE SEQUENCE</scope>
    <source>
        <strain evidence="2">VNH17</strain>
    </source>
</reference>
<gene>
    <name evidence="2" type="ORF">QTA56_14410</name>
</gene>
<dbReference type="PROSITE" id="PS51257">
    <property type="entry name" value="PROKAR_LIPOPROTEIN"/>
    <property type="match status" value="1"/>
</dbReference>
<evidence type="ECO:0000256" key="1">
    <source>
        <dbReference type="SAM" id="SignalP"/>
    </source>
</evidence>
<keyword evidence="1" id="KW-0732">Signal</keyword>
<evidence type="ECO:0000313" key="2">
    <source>
        <dbReference type="EMBL" id="MDN0015414.1"/>
    </source>
</evidence>
<evidence type="ECO:0000313" key="3">
    <source>
        <dbReference type="Proteomes" id="UP001168524"/>
    </source>
</evidence>
<keyword evidence="3" id="KW-1185">Reference proteome</keyword>